<evidence type="ECO:0000313" key="2">
    <source>
        <dbReference type="Proteomes" id="UP001412067"/>
    </source>
</evidence>
<keyword evidence="2" id="KW-1185">Reference proteome</keyword>
<dbReference type="Proteomes" id="UP001412067">
    <property type="component" value="Unassembled WGS sequence"/>
</dbReference>
<evidence type="ECO:0000313" key="1">
    <source>
        <dbReference type="EMBL" id="KAK8971117.1"/>
    </source>
</evidence>
<proteinExistence type="predicted"/>
<accession>A0ABR2N4S5</accession>
<dbReference type="EMBL" id="JBBWWR010000001">
    <property type="protein sequence ID" value="KAK8971117.1"/>
    <property type="molecule type" value="Genomic_DNA"/>
</dbReference>
<gene>
    <name evidence="1" type="ORF">KSP40_PGU010632</name>
</gene>
<protein>
    <submittedName>
        <fullName evidence="1">Uncharacterized protein</fullName>
    </submittedName>
</protein>
<name>A0ABR2N4S5_9ASPA</name>
<reference evidence="1 2" key="1">
    <citation type="journal article" date="2022" name="Nat. Plants">
        <title>Genomes of leafy and leafless Platanthera orchids illuminate the evolution of mycoheterotrophy.</title>
        <authorList>
            <person name="Li M.H."/>
            <person name="Liu K.W."/>
            <person name="Li Z."/>
            <person name="Lu H.C."/>
            <person name="Ye Q.L."/>
            <person name="Zhang D."/>
            <person name="Wang J.Y."/>
            <person name="Li Y.F."/>
            <person name="Zhong Z.M."/>
            <person name="Liu X."/>
            <person name="Yu X."/>
            <person name="Liu D.K."/>
            <person name="Tu X.D."/>
            <person name="Liu B."/>
            <person name="Hao Y."/>
            <person name="Liao X.Y."/>
            <person name="Jiang Y.T."/>
            <person name="Sun W.H."/>
            <person name="Chen J."/>
            <person name="Chen Y.Q."/>
            <person name="Ai Y."/>
            <person name="Zhai J.W."/>
            <person name="Wu S.S."/>
            <person name="Zhou Z."/>
            <person name="Hsiao Y.Y."/>
            <person name="Wu W.L."/>
            <person name="Chen Y.Y."/>
            <person name="Lin Y.F."/>
            <person name="Hsu J.L."/>
            <person name="Li C.Y."/>
            <person name="Wang Z.W."/>
            <person name="Zhao X."/>
            <person name="Zhong W.Y."/>
            <person name="Ma X.K."/>
            <person name="Ma L."/>
            <person name="Huang J."/>
            <person name="Chen G.Z."/>
            <person name="Huang M.Z."/>
            <person name="Huang L."/>
            <person name="Peng D.H."/>
            <person name="Luo Y.B."/>
            <person name="Zou S.Q."/>
            <person name="Chen S.P."/>
            <person name="Lan S."/>
            <person name="Tsai W.C."/>
            <person name="Van de Peer Y."/>
            <person name="Liu Z.J."/>
        </authorList>
    </citation>
    <scope>NUCLEOTIDE SEQUENCE [LARGE SCALE GENOMIC DNA]</scope>
    <source>
        <strain evidence="1">Lor288</strain>
    </source>
</reference>
<sequence length="57" mass="6111">MAEFPHSTTECGVKNKDSLLSTTLLSPGRKSSPASAIPGIDTLLQNLCFFCERGRAL</sequence>
<comment type="caution">
    <text evidence="1">The sequence shown here is derived from an EMBL/GenBank/DDBJ whole genome shotgun (WGS) entry which is preliminary data.</text>
</comment>
<organism evidence="1 2">
    <name type="scientific">Platanthera guangdongensis</name>
    <dbReference type="NCBI Taxonomy" id="2320717"/>
    <lineage>
        <taxon>Eukaryota</taxon>
        <taxon>Viridiplantae</taxon>
        <taxon>Streptophyta</taxon>
        <taxon>Embryophyta</taxon>
        <taxon>Tracheophyta</taxon>
        <taxon>Spermatophyta</taxon>
        <taxon>Magnoliopsida</taxon>
        <taxon>Liliopsida</taxon>
        <taxon>Asparagales</taxon>
        <taxon>Orchidaceae</taxon>
        <taxon>Orchidoideae</taxon>
        <taxon>Orchideae</taxon>
        <taxon>Orchidinae</taxon>
        <taxon>Platanthera</taxon>
    </lineage>
</organism>